<evidence type="ECO:0000313" key="1">
    <source>
        <dbReference type="EMBL" id="KAJ8125069.1"/>
    </source>
</evidence>
<dbReference type="Proteomes" id="UP001153332">
    <property type="component" value="Unassembled WGS sequence"/>
</dbReference>
<accession>A0ACC2JCC4</accession>
<dbReference type="EMBL" id="JAPUUL010002584">
    <property type="protein sequence ID" value="KAJ8125069.1"/>
    <property type="molecule type" value="Genomic_DNA"/>
</dbReference>
<name>A0ACC2JCC4_9PEZI</name>
<sequence length="1240" mass="138771">MPSYHRFRKPRFVKRLSRRPLNFAAVAPTPVDSVSSSEGRIPSTETYIETVETEPVIDARVTGSVDNDKSPIWTRSMQRFAIERPELYELMKDRIATRGVESIASWDTWLSDRGNQPDNIWLRRCKAYLPSFKAVKSGAVALSDVDPHGLARLITAGVFLAVELFFESVDPTARDKAMSIMLKVKGLIGKWTDAEVDLQGLRDRFPENDKNRERITLIEKGLSGLYFECLDLISAIYKSGKTRRSRAGVTLASKPTEWDRAYQNLNDTNAECSEWKTRVELEVKKNEANISILDWIRPRSEDPEPGHQSVKEVTGINKAESTAGNWFLETEEFTSWLGKICHKQAASQLFWLKGSSKCTSDAFDGEVAKYASVGTGKTTLMCRILSKFEEQPISGIRFVPYYCYASRTSKESKAPNHETIVRALCRRLAWNGDGSVAKPARELFNKRMEADASFTVSSTWEPLLEDLIASSKATIIFIIDALDECDGMGQYNQFLRFLGGLPKTEKGPYFLISSRPHVQVGHYFDAPILFDVVNQKADQDMKKFITDEINSKNNKTWGKSVFFQNDSTCRRRLEEALYKTAGGMFRWVEIWLGIFFPANQKPIRQQTYAERLLADLEQLETLGILAKLDGDQKNDSMEQPKNQLGEAYRRLWDLNGDEQYKDLQVSVFRIVMGALEALSPQQLLEAVCLAHPDASLELDELECLYSNFLKADDRGNLNFEHHSAKIFVSKIPEDSGVELMFSESKCHRLFADLVIKAIEQPKHPIWTRHGIDLVDWRPTLRALVLAQENIDVWNEQWSIVRTINSAHFAKYLMGCWIDHCRSRRGDARFVRSIISLFQSAGNSLEGLILTTACTRLPGTPHLWPSMEHAGNAVILSSPRDGESRATINISLLLLMITLDFSPFTGDHGSRTVFLPGFDIDDIINVSNHKGLTALHIACAVRSTAIVTDLLKFAWDKRGSCADILEARDHSGNTPMYYASTEDVIKTLLEFESKETPNRTTNNGPLVSKLLNPSGDISRVNLISKIIGHCTDAFLEWMFTRYTLGKGESLGHGLIEAARQGKEKAVRVLVKNGVDINFYSRHSGTPLYAAVRSGNFRLVEFLLSNGASFGLWPENYEAPLHVLGIRFETPLQLAARYGHIDIAQLLLEQGHDINDCGRSYGTALAAAASGGQTDMIKFLLEHGANINAYGGDYGTALAAAAYYGRTKIGGRYGTALMAAASQGETGTVRFLLEQGADINTP</sequence>
<reference evidence="1" key="1">
    <citation type="submission" date="2022-12" db="EMBL/GenBank/DDBJ databases">
        <title>Genome Sequence of Lasiodiplodia mahajangana.</title>
        <authorList>
            <person name="Buettner E."/>
        </authorList>
    </citation>
    <scope>NUCLEOTIDE SEQUENCE</scope>
    <source>
        <strain evidence="1">VT137</strain>
    </source>
</reference>
<gene>
    <name evidence="1" type="ORF">O1611_g8571</name>
</gene>
<evidence type="ECO:0000313" key="2">
    <source>
        <dbReference type="Proteomes" id="UP001153332"/>
    </source>
</evidence>
<protein>
    <submittedName>
        <fullName evidence="1">Uncharacterized protein</fullName>
    </submittedName>
</protein>
<comment type="caution">
    <text evidence="1">The sequence shown here is derived from an EMBL/GenBank/DDBJ whole genome shotgun (WGS) entry which is preliminary data.</text>
</comment>
<proteinExistence type="predicted"/>
<organism evidence="1 2">
    <name type="scientific">Lasiodiplodia mahajangana</name>
    <dbReference type="NCBI Taxonomy" id="1108764"/>
    <lineage>
        <taxon>Eukaryota</taxon>
        <taxon>Fungi</taxon>
        <taxon>Dikarya</taxon>
        <taxon>Ascomycota</taxon>
        <taxon>Pezizomycotina</taxon>
        <taxon>Dothideomycetes</taxon>
        <taxon>Dothideomycetes incertae sedis</taxon>
        <taxon>Botryosphaeriales</taxon>
        <taxon>Botryosphaeriaceae</taxon>
        <taxon>Lasiodiplodia</taxon>
    </lineage>
</organism>
<keyword evidence="2" id="KW-1185">Reference proteome</keyword>